<reference evidence="2" key="1">
    <citation type="submission" date="2021-02" db="EMBL/GenBank/DDBJ databases">
        <authorList>
            <person name="Nowell W R."/>
        </authorList>
    </citation>
    <scope>NUCLEOTIDE SEQUENCE</scope>
</reference>
<dbReference type="Gene3D" id="2.60.40.10">
    <property type="entry name" value="Immunoglobulins"/>
    <property type="match status" value="1"/>
</dbReference>
<dbReference type="OrthoDB" id="10045577at2759"/>
<dbReference type="InterPro" id="IPR013098">
    <property type="entry name" value="Ig_I-set"/>
</dbReference>
<dbReference type="PROSITE" id="PS50835">
    <property type="entry name" value="IG_LIKE"/>
    <property type="match status" value="1"/>
</dbReference>
<dbReference type="InterPro" id="IPR003598">
    <property type="entry name" value="Ig_sub2"/>
</dbReference>
<dbReference type="InterPro" id="IPR003599">
    <property type="entry name" value="Ig_sub"/>
</dbReference>
<dbReference type="Proteomes" id="UP000663891">
    <property type="component" value="Unassembled WGS sequence"/>
</dbReference>
<dbReference type="InterPro" id="IPR007110">
    <property type="entry name" value="Ig-like_dom"/>
</dbReference>
<dbReference type="SMART" id="SM00409">
    <property type="entry name" value="IG"/>
    <property type="match status" value="1"/>
</dbReference>
<dbReference type="SMART" id="SM00408">
    <property type="entry name" value="IGc2"/>
    <property type="match status" value="1"/>
</dbReference>
<dbReference type="AlphaFoldDB" id="A0A814F2G3"/>
<sequence>MTLFNDYTLVLPSIRAQSTLTYGIIGTSTHLRCSATAPFDTSLYWRRIDNNNISSQSPRFRQQQHTHGELLHTTLYIKDLEKADFGLYACHAESKGGRSKATIELKEHHHSTTPTTTTTIHTSTIYQILDKNEIILTTTSRTQLLKRNKKKSNLKSLIKFVVQMTEKQLDLLTNFFQQTHLGKMSLITLIQNLPDNRQPYIPEITYDENGRYLKLKQDDSIRKMFTEKSIQRIEQDSNSIDDIIQQRTSSVLPSSSIEERYHSIAKEFNLSLSTIEKQYELALKNRIEIPPILMRRIIIDAIGILHIMINELNDDTGKNHEKSKRISKRLKELEAYNKLFDHHC</sequence>
<dbReference type="Pfam" id="PF07679">
    <property type="entry name" value="I-set"/>
    <property type="match status" value="1"/>
</dbReference>
<dbReference type="SUPFAM" id="SSF48726">
    <property type="entry name" value="Immunoglobulin"/>
    <property type="match status" value="1"/>
</dbReference>
<evidence type="ECO:0000313" key="3">
    <source>
        <dbReference type="EMBL" id="CAF3518055.1"/>
    </source>
</evidence>
<dbReference type="Proteomes" id="UP000663881">
    <property type="component" value="Unassembled WGS sequence"/>
</dbReference>
<gene>
    <name evidence="3" type="ORF">OKA104_LOCUS2431</name>
    <name evidence="2" type="ORF">VCS650_LOCUS13458</name>
</gene>
<dbReference type="InterPro" id="IPR036179">
    <property type="entry name" value="Ig-like_dom_sf"/>
</dbReference>
<evidence type="ECO:0000313" key="4">
    <source>
        <dbReference type="Proteomes" id="UP000663891"/>
    </source>
</evidence>
<evidence type="ECO:0000259" key="1">
    <source>
        <dbReference type="PROSITE" id="PS50835"/>
    </source>
</evidence>
<dbReference type="EMBL" id="CAJNON010000108">
    <property type="protein sequence ID" value="CAF0977086.1"/>
    <property type="molecule type" value="Genomic_DNA"/>
</dbReference>
<accession>A0A814F2G3</accession>
<organism evidence="2 4">
    <name type="scientific">Adineta steineri</name>
    <dbReference type="NCBI Taxonomy" id="433720"/>
    <lineage>
        <taxon>Eukaryota</taxon>
        <taxon>Metazoa</taxon>
        <taxon>Spiralia</taxon>
        <taxon>Gnathifera</taxon>
        <taxon>Rotifera</taxon>
        <taxon>Eurotatoria</taxon>
        <taxon>Bdelloidea</taxon>
        <taxon>Adinetida</taxon>
        <taxon>Adinetidae</taxon>
        <taxon>Adineta</taxon>
    </lineage>
</organism>
<dbReference type="EMBL" id="CAJOAY010000066">
    <property type="protein sequence ID" value="CAF3518055.1"/>
    <property type="molecule type" value="Genomic_DNA"/>
</dbReference>
<feature type="domain" description="Ig-like" evidence="1">
    <location>
        <begin position="12"/>
        <end position="104"/>
    </location>
</feature>
<proteinExistence type="predicted"/>
<name>A0A814F2G3_9BILA</name>
<comment type="caution">
    <text evidence="2">The sequence shown here is derived from an EMBL/GenBank/DDBJ whole genome shotgun (WGS) entry which is preliminary data.</text>
</comment>
<dbReference type="InterPro" id="IPR013783">
    <property type="entry name" value="Ig-like_fold"/>
</dbReference>
<protein>
    <recommendedName>
        <fullName evidence="1">Ig-like domain-containing protein</fullName>
    </recommendedName>
</protein>
<evidence type="ECO:0000313" key="2">
    <source>
        <dbReference type="EMBL" id="CAF0977086.1"/>
    </source>
</evidence>